<proteinExistence type="predicted"/>
<reference evidence="2" key="1">
    <citation type="submission" date="2020-05" db="EMBL/GenBank/DDBJ databases">
        <title>WGS assembly of Panicum virgatum.</title>
        <authorList>
            <person name="Lovell J.T."/>
            <person name="Jenkins J."/>
            <person name="Shu S."/>
            <person name="Juenger T.E."/>
            <person name="Schmutz J."/>
        </authorList>
    </citation>
    <scope>NUCLEOTIDE SEQUENCE</scope>
    <source>
        <strain evidence="2">AP13</strain>
    </source>
</reference>
<dbReference type="AlphaFoldDB" id="A0A8T0UI50"/>
<dbReference type="EMBL" id="CM029042">
    <property type="protein sequence ID" value="KAG2620583.1"/>
    <property type="molecule type" value="Genomic_DNA"/>
</dbReference>
<keyword evidence="3" id="KW-1185">Reference proteome</keyword>
<evidence type="ECO:0000313" key="2">
    <source>
        <dbReference type="EMBL" id="KAG2620583.1"/>
    </source>
</evidence>
<feature type="region of interest" description="Disordered" evidence="1">
    <location>
        <begin position="1"/>
        <end position="20"/>
    </location>
</feature>
<name>A0A8T0UI50_PANVG</name>
<dbReference type="Proteomes" id="UP000823388">
    <property type="component" value="Chromosome 3N"/>
</dbReference>
<organism evidence="2 3">
    <name type="scientific">Panicum virgatum</name>
    <name type="common">Blackwell switchgrass</name>
    <dbReference type="NCBI Taxonomy" id="38727"/>
    <lineage>
        <taxon>Eukaryota</taxon>
        <taxon>Viridiplantae</taxon>
        <taxon>Streptophyta</taxon>
        <taxon>Embryophyta</taxon>
        <taxon>Tracheophyta</taxon>
        <taxon>Spermatophyta</taxon>
        <taxon>Magnoliopsida</taxon>
        <taxon>Liliopsida</taxon>
        <taxon>Poales</taxon>
        <taxon>Poaceae</taxon>
        <taxon>PACMAD clade</taxon>
        <taxon>Panicoideae</taxon>
        <taxon>Panicodae</taxon>
        <taxon>Paniceae</taxon>
        <taxon>Panicinae</taxon>
        <taxon>Panicum</taxon>
        <taxon>Panicum sect. Hiantes</taxon>
    </lineage>
</organism>
<gene>
    <name evidence="2" type="ORF">PVAP13_3NG209042</name>
</gene>
<evidence type="ECO:0000256" key="1">
    <source>
        <dbReference type="SAM" id="MobiDB-lite"/>
    </source>
</evidence>
<feature type="region of interest" description="Disordered" evidence="1">
    <location>
        <begin position="184"/>
        <end position="248"/>
    </location>
</feature>
<sequence>MPSRRAQPSPSGHGPALQMDRVILPTTSTIMRLWNLFPPTNTPSTTQRLTNAENPPEDSREEENFDLIKRYQTDPDAPPSSQDYNMDLAASVDQFSKNTAKAPYWAESFSLASHIDPSLCFSSLTSGVQLQWPVFISLVSGGHGSLRISPSRHHSASLHRAAPPHPSVRYGVVGPAPLLSVPNSGGAPLRPLSTPAALPSVPGKLRRRSHPSPTPALLPSAPSVFLPSSPPTRWSGRRRSSPPSPTPAALWMQIRQTAVVRRLTPRACGCEMRRPAVMARMRRPI</sequence>
<feature type="region of interest" description="Disordered" evidence="1">
    <location>
        <begin position="37"/>
        <end position="62"/>
    </location>
</feature>
<accession>A0A8T0UI50</accession>
<comment type="caution">
    <text evidence="2">The sequence shown here is derived from an EMBL/GenBank/DDBJ whole genome shotgun (WGS) entry which is preliminary data.</text>
</comment>
<protein>
    <submittedName>
        <fullName evidence="2">Uncharacterized protein</fullName>
    </submittedName>
</protein>
<feature type="compositionally biased region" description="Polar residues" evidence="1">
    <location>
        <begin position="38"/>
        <end position="53"/>
    </location>
</feature>
<feature type="compositionally biased region" description="Polar residues" evidence="1">
    <location>
        <begin position="1"/>
        <end position="10"/>
    </location>
</feature>
<evidence type="ECO:0000313" key="3">
    <source>
        <dbReference type="Proteomes" id="UP000823388"/>
    </source>
</evidence>